<proteinExistence type="predicted"/>
<sequence length="133" mass="14621">MYRPTTLTTLSVLFLSALATPMPFGDSLDKRDTYTGTGRPYYPQAGKGACGTNVDFSYPIVAVPNWAYESGSTCNQGIIVTNIANENAAYARIGDECQQHECGNLDLDLSEKLFAQLDGTGADMKIKWYFVDW</sequence>
<reference evidence="4" key="1">
    <citation type="submission" date="2019-10" db="EMBL/GenBank/DDBJ databases">
        <authorList>
            <consortium name="DOE Joint Genome Institute"/>
            <person name="Kuo A."/>
            <person name="Miyauchi S."/>
            <person name="Kiss E."/>
            <person name="Drula E."/>
            <person name="Kohler A."/>
            <person name="Sanchez-Garcia M."/>
            <person name="Andreopoulos B."/>
            <person name="Barry K.W."/>
            <person name="Bonito G."/>
            <person name="Buee M."/>
            <person name="Carver A."/>
            <person name="Chen C."/>
            <person name="Cichocki N."/>
            <person name="Clum A."/>
            <person name="Culley D."/>
            <person name="Crous P.W."/>
            <person name="Fauchery L."/>
            <person name="Girlanda M."/>
            <person name="Hayes R."/>
            <person name="Keri Z."/>
            <person name="LaButti K."/>
            <person name="Lipzen A."/>
            <person name="Lombard V."/>
            <person name="Magnuson J."/>
            <person name="Maillard F."/>
            <person name="Morin E."/>
            <person name="Murat C."/>
            <person name="Nolan M."/>
            <person name="Ohm R."/>
            <person name="Pangilinan J."/>
            <person name="Pereira M."/>
            <person name="Perotto S."/>
            <person name="Peter M."/>
            <person name="Riley R."/>
            <person name="Sitrit Y."/>
            <person name="Stielow B."/>
            <person name="Szollosi G."/>
            <person name="Zifcakova L."/>
            <person name="Stursova M."/>
            <person name="Spatafora J.W."/>
            <person name="Tedersoo L."/>
            <person name="Vaario L.-M."/>
            <person name="Yamada A."/>
            <person name="Yan M."/>
            <person name="Wang P."/>
            <person name="Xu J."/>
            <person name="Bruns T."/>
            <person name="Baldrian P."/>
            <person name="Vilgalys R."/>
            <person name="Henrissat B."/>
            <person name="Grigoriev I.V."/>
            <person name="Hibbett D."/>
            <person name="Nagy L.G."/>
            <person name="Martin F.M."/>
        </authorList>
    </citation>
    <scope>NUCLEOTIDE SEQUENCE</scope>
    <source>
        <strain evidence="4">BED1</strain>
    </source>
</reference>
<dbReference type="Proteomes" id="UP001194468">
    <property type="component" value="Unassembled WGS sequence"/>
</dbReference>
<dbReference type="PANTHER" id="PTHR31836">
    <property type="match status" value="1"/>
</dbReference>
<dbReference type="InterPro" id="IPR001153">
    <property type="entry name" value="Barwin_dom"/>
</dbReference>
<keyword evidence="1 2" id="KW-0732">Signal</keyword>
<feature type="domain" description="Barwin" evidence="3">
    <location>
        <begin position="70"/>
        <end position="125"/>
    </location>
</feature>
<protein>
    <submittedName>
        <fullName evidence="4">RlpA-like double-psi beta-barrel-protein domain-containing protein-containing protein</fullName>
    </submittedName>
</protein>
<evidence type="ECO:0000259" key="3">
    <source>
        <dbReference type="Pfam" id="PF00967"/>
    </source>
</evidence>
<dbReference type="CDD" id="cd22191">
    <property type="entry name" value="DPBB_RlpA_EXP_N-like"/>
    <property type="match status" value="1"/>
</dbReference>
<feature type="signal peptide" evidence="2">
    <location>
        <begin position="1"/>
        <end position="19"/>
    </location>
</feature>
<evidence type="ECO:0000256" key="1">
    <source>
        <dbReference type="ARBA" id="ARBA00022729"/>
    </source>
</evidence>
<comment type="caution">
    <text evidence="4">The sequence shown here is derived from an EMBL/GenBank/DDBJ whole genome shotgun (WGS) entry which is preliminary data.</text>
</comment>
<dbReference type="SUPFAM" id="SSF50685">
    <property type="entry name" value="Barwin-like endoglucanases"/>
    <property type="match status" value="1"/>
</dbReference>
<dbReference type="Gene3D" id="2.40.40.10">
    <property type="entry name" value="RlpA-like domain"/>
    <property type="match status" value="1"/>
</dbReference>
<dbReference type="PANTHER" id="PTHR31836:SF25">
    <property type="entry name" value="RLPA-LIKE PROTEIN DOUBLE-PSI BETA-BARREL DOMAIN-CONTAINING PROTEIN"/>
    <property type="match status" value="1"/>
</dbReference>
<dbReference type="InterPro" id="IPR036908">
    <property type="entry name" value="RlpA-like_sf"/>
</dbReference>
<dbReference type="GO" id="GO:0042742">
    <property type="term" value="P:defense response to bacterium"/>
    <property type="evidence" value="ECO:0007669"/>
    <property type="project" value="InterPro"/>
</dbReference>
<evidence type="ECO:0000313" key="5">
    <source>
        <dbReference type="Proteomes" id="UP001194468"/>
    </source>
</evidence>
<evidence type="ECO:0000256" key="2">
    <source>
        <dbReference type="SAM" id="SignalP"/>
    </source>
</evidence>
<evidence type="ECO:0000313" key="4">
    <source>
        <dbReference type="EMBL" id="KAF8451164.1"/>
    </source>
</evidence>
<dbReference type="EMBL" id="WHUW01000002">
    <property type="protein sequence ID" value="KAF8451164.1"/>
    <property type="molecule type" value="Genomic_DNA"/>
</dbReference>
<dbReference type="InterPro" id="IPR051477">
    <property type="entry name" value="Expansin_CellWall"/>
</dbReference>
<dbReference type="Pfam" id="PF00967">
    <property type="entry name" value="Barwin"/>
    <property type="match status" value="1"/>
</dbReference>
<keyword evidence="5" id="KW-1185">Reference proteome</keyword>
<feature type="chain" id="PRO_5042119429" evidence="2">
    <location>
        <begin position="20"/>
        <end position="133"/>
    </location>
</feature>
<organism evidence="4 5">
    <name type="scientific">Boletus edulis BED1</name>
    <dbReference type="NCBI Taxonomy" id="1328754"/>
    <lineage>
        <taxon>Eukaryota</taxon>
        <taxon>Fungi</taxon>
        <taxon>Dikarya</taxon>
        <taxon>Basidiomycota</taxon>
        <taxon>Agaricomycotina</taxon>
        <taxon>Agaricomycetes</taxon>
        <taxon>Agaricomycetidae</taxon>
        <taxon>Boletales</taxon>
        <taxon>Boletineae</taxon>
        <taxon>Boletaceae</taxon>
        <taxon>Boletoideae</taxon>
        <taxon>Boletus</taxon>
    </lineage>
</organism>
<gene>
    <name evidence="4" type="ORF">L210DRAFT_3640240</name>
</gene>
<reference evidence="4" key="2">
    <citation type="journal article" date="2020" name="Nat. Commun.">
        <title>Large-scale genome sequencing of mycorrhizal fungi provides insights into the early evolution of symbiotic traits.</title>
        <authorList>
            <person name="Miyauchi S."/>
            <person name="Kiss E."/>
            <person name="Kuo A."/>
            <person name="Drula E."/>
            <person name="Kohler A."/>
            <person name="Sanchez-Garcia M."/>
            <person name="Morin E."/>
            <person name="Andreopoulos B."/>
            <person name="Barry K.W."/>
            <person name="Bonito G."/>
            <person name="Buee M."/>
            <person name="Carver A."/>
            <person name="Chen C."/>
            <person name="Cichocki N."/>
            <person name="Clum A."/>
            <person name="Culley D."/>
            <person name="Crous P.W."/>
            <person name="Fauchery L."/>
            <person name="Girlanda M."/>
            <person name="Hayes R.D."/>
            <person name="Keri Z."/>
            <person name="LaButti K."/>
            <person name="Lipzen A."/>
            <person name="Lombard V."/>
            <person name="Magnuson J."/>
            <person name="Maillard F."/>
            <person name="Murat C."/>
            <person name="Nolan M."/>
            <person name="Ohm R.A."/>
            <person name="Pangilinan J."/>
            <person name="Pereira M.F."/>
            <person name="Perotto S."/>
            <person name="Peter M."/>
            <person name="Pfister S."/>
            <person name="Riley R."/>
            <person name="Sitrit Y."/>
            <person name="Stielow J.B."/>
            <person name="Szollosi G."/>
            <person name="Zifcakova L."/>
            <person name="Stursova M."/>
            <person name="Spatafora J.W."/>
            <person name="Tedersoo L."/>
            <person name="Vaario L.M."/>
            <person name="Yamada A."/>
            <person name="Yan M."/>
            <person name="Wang P."/>
            <person name="Xu J."/>
            <person name="Bruns T."/>
            <person name="Baldrian P."/>
            <person name="Vilgalys R."/>
            <person name="Dunand C."/>
            <person name="Henrissat B."/>
            <person name="Grigoriev I.V."/>
            <person name="Hibbett D."/>
            <person name="Nagy L.G."/>
            <person name="Martin F.M."/>
        </authorList>
    </citation>
    <scope>NUCLEOTIDE SEQUENCE</scope>
    <source>
        <strain evidence="4">BED1</strain>
    </source>
</reference>
<name>A0AAD4GKZ8_BOLED</name>
<dbReference type="AlphaFoldDB" id="A0AAD4GKZ8"/>
<accession>A0AAD4GKZ8</accession>
<dbReference type="GO" id="GO:0050832">
    <property type="term" value="P:defense response to fungus"/>
    <property type="evidence" value="ECO:0007669"/>
    <property type="project" value="InterPro"/>
</dbReference>